<gene>
    <name evidence="2" type="ORF">ABN611_02325</name>
</gene>
<dbReference type="PROSITE" id="PS50943">
    <property type="entry name" value="HTH_CROC1"/>
    <property type="match status" value="1"/>
</dbReference>
<dbReference type="InterPro" id="IPR001387">
    <property type="entry name" value="Cro/C1-type_HTH"/>
</dbReference>
<dbReference type="InterPro" id="IPR010982">
    <property type="entry name" value="Lambda_DNA-bd_dom_sf"/>
</dbReference>
<organism evidence="2">
    <name type="scientific">Kribbella sp. HUAS MG21</name>
    <dbReference type="NCBI Taxonomy" id="3160966"/>
    <lineage>
        <taxon>Bacteria</taxon>
        <taxon>Bacillati</taxon>
        <taxon>Actinomycetota</taxon>
        <taxon>Actinomycetes</taxon>
        <taxon>Propionibacteriales</taxon>
        <taxon>Kribbellaceae</taxon>
        <taxon>Kribbella</taxon>
    </lineage>
</organism>
<reference evidence="2" key="1">
    <citation type="submission" date="2024-06" db="EMBL/GenBank/DDBJ databases">
        <title>Kribbella sp. strain HUAS MG21 genome sequences.</title>
        <authorList>
            <person name="Mo P."/>
        </authorList>
    </citation>
    <scope>NUCLEOTIDE SEQUENCE</scope>
    <source>
        <strain evidence="2">HUAS MG21</strain>
    </source>
</reference>
<dbReference type="AlphaFoldDB" id="A0AAU7TEX3"/>
<evidence type="ECO:0000313" key="2">
    <source>
        <dbReference type="EMBL" id="XBV25260.1"/>
    </source>
</evidence>
<dbReference type="SUPFAM" id="SSF47413">
    <property type="entry name" value="lambda repressor-like DNA-binding domains"/>
    <property type="match status" value="1"/>
</dbReference>
<dbReference type="GO" id="GO:0003677">
    <property type="term" value="F:DNA binding"/>
    <property type="evidence" value="ECO:0007669"/>
    <property type="project" value="InterPro"/>
</dbReference>
<sequence>MPRPAGPPTVRLRRLAAELRALRTEAELTREQVELQTGVNQATLWRLEKGQAKPHNGTLETLFDLYGVDEARRRNLIELARGAKSPGWLRQYPHYSDAISDGYAAYMSFESEAKSVTNYESLLIPGLLQTEGYARTIMVDGFGADTETVERRVQVRMERQGILSPQRAGRAPLEFWAVIDEAALRREVGGLSVMRAQLGRLVELGELPNVTVQVIPFDRGHYRGMDNSFSRLRFGSGVPDIVHVEGIAGDLFLESEAEVDRFGLVFDHLRATALSPRDSSALIAAMMRD</sequence>
<dbReference type="EMBL" id="CP158165">
    <property type="protein sequence ID" value="XBV25260.1"/>
    <property type="molecule type" value="Genomic_DNA"/>
</dbReference>
<evidence type="ECO:0000259" key="1">
    <source>
        <dbReference type="PROSITE" id="PS50943"/>
    </source>
</evidence>
<dbReference type="Gene3D" id="1.10.260.40">
    <property type="entry name" value="lambda repressor-like DNA-binding domains"/>
    <property type="match status" value="1"/>
</dbReference>
<dbReference type="RefSeq" id="WP_350278074.1">
    <property type="nucleotide sequence ID" value="NZ_CP158165.1"/>
</dbReference>
<feature type="domain" description="HTH cro/C1-type" evidence="1">
    <location>
        <begin position="19"/>
        <end position="73"/>
    </location>
</feature>
<protein>
    <submittedName>
        <fullName evidence="2">Helix-turn-helix transcriptional regulator</fullName>
    </submittedName>
</protein>
<dbReference type="Pfam" id="PF19054">
    <property type="entry name" value="DUF5753"/>
    <property type="match status" value="1"/>
</dbReference>
<dbReference type="SMART" id="SM00530">
    <property type="entry name" value="HTH_XRE"/>
    <property type="match status" value="1"/>
</dbReference>
<dbReference type="Pfam" id="PF13560">
    <property type="entry name" value="HTH_31"/>
    <property type="match status" value="1"/>
</dbReference>
<dbReference type="InterPro" id="IPR043917">
    <property type="entry name" value="DUF5753"/>
</dbReference>
<dbReference type="CDD" id="cd00093">
    <property type="entry name" value="HTH_XRE"/>
    <property type="match status" value="1"/>
</dbReference>
<proteinExistence type="predicted"/>
<name>A0AAU7TEX3_9ACTN</name>
<accession>A0AAU7TEX3</accession>